<dbReference type="NCBIfam" id="NF008873">
    <property type="entry name" value="PRK11909.1"/>
    <property type="match status" value="1"/>
</dbReference>
<feature type="transmembrane region" description="Helical" evidence="7">
    <location>
        <begin position="12"/>
        <end position="28"/>
    </location>
</feature>
<evidence type="ECO:0000313" key="9">
    <source>
        <dbReference type="EMBL" id="TDP57305.1"/>
    </source>
</evidence>
<feature type="domain" description="PDGLE" evidence="8">
    <location>
        <begin position="271"/>
        <end position="360"/>
    </location>
</feature>
<evidence type="ECO:0000259" key="8">
    <source>
        <dbReference type="Pfam" id="PF13190"/>
    </source>
</evidence>
<proteinExistence type="predicted"/>
<reference evidence="9 10" key="1">
    <citation type="submission" date="2019-03" db="EMBL/GenBank/DDBJ databases">
        <title>Genomic Encyclopedia of Type Strains, Phase IV (KMG-IV): sequencing the most valuable type-strain genomes for metagenomic binning, comparative biology and taxonomic classification.</title>
        <authorList>
            <person name="Goeker M."/>
        </authorList>
    </citation>
    <scope>NUCLEOTIDE SEQUENCE [LARGE SCALE GENOMIC DNA]</scope>
    <source>
        <strain evidence="9 10">DSM 28287</strain>
    </source>
</reference>
<evidence type="ECO:0000256" key="4">
    <source>
        <dbReference type="ARBA" id="ARBA00022692"/>
    </source>
</evidence>
<gene>
    <name evidence="9" type="ORF">EV211_11329</name>
</gene>
<evidence type="ECO:0000256" key="7">
    <source>
        <dbReference type="SAM" id="Phobius"/>
    </source>
</evidence>
<feature type="transmembrane region" description="Helical" evidence="7">
    <location>
        <begin position="333"/>
        <end position="358"/>
    </location>
</feature>
<comment type="caution">
    <text evidence="9">The sequence shown here is derived from an EMBL/GenBank/DDBJ whole genome shotgun (WGS) entry which is preliminary data.</text>
</comment>
<name>A0A4R6Q5K3_9FIRM</name>
<keyword evidence="2" id="KW-0813">Transport</keyword>
<dbReference type="AlphaFoldDB" id="A0A4R6Q5K3"/>
<feature type="transmembrane region" description="Helical" evidence="7">
    <location>
        <begin position="72"/>
        <end position="97"/>
    </location>
</feature>
<keyword evidence="3" id="KW-1003">Cell membrane</keyword>
<dbReference type="PANTHER" id="PTHR34229">
    <property type="entry name" value="METAL TRANSPORT PROTEIN HI_1621-RELATED"/>
    <property type="match status" value="1"/>
</dbReference>
<dbReference type="Gene3D" id="1.10.1760.20">
    <property type="match status" value="1"/>
</dbReference>
<dbReference type="InterPro" id="IPR025937">
    <property type="entry name" value="PDGLE_dom"/>
</dbReference>
<accession>A0A4R6Q5K3</accession>
<dbReference type="PANTHER" id="PTHR34229:SF1">
    <property type="entry name" value="METAL TRANSPORT PROTEIN HI_1621-RELATED"/>
    <property type="match status" value="1"/>
</dbReference>
<dbReference type="Pfam" id="PF13190">
    <property type="entry name" value="PDGLE"/>
    <property type="match status" value="1"/>
</dbReference>
<comment type="subcellular location">
    <subcellularLocation>
        <location evidence="1">Cell membrane</location>
        <topology evidence="1">Multi-pass membrane protein</topology>
    </subcellularLocation>
</comment>
<keyword evidence="4 7" id="KW-0812">Transmembrane</keyword>
<sequence>MHIPDGYMAPETTIPVLVGMVPVWAVAAKKVKEKVGEKNLPTLALGAAFSFTIMMMNVPVAGGSSAHAVGAVLIAIMLGPWAATIAVSSALLIQALVFGDGGILAFGMNCLNMAVVMPFVGYGVYRLISGKKSAAVAKAGEYIGAGVEYSRTKSTAVAFGSSRSIIAAAIAGFVGLNAAALLAAVEFGIQPLLFTGADGAALYCPYPLSVSIPAMMFAHILVAGPIEGVVTGAAIAYIAKAAPQMFVSGDVSVERQSFLKRYKALLIPLGILVILTPLGLIAQGTAWGEWGTDEIKKTLGYVPSGFASMADWWKSILPDYTVKIFGNGAAGSITGYVISAVVGILLIAALIFALSLFVKKSRKGNVAREQTR</sequence>
<dbReference type="EMBL" id="SNXO01000013">
    <property type="protein sequence ID" value="TDP57305.1"/>
    <property type="molecule type" value="Genomic_DNA"/>
</dbReference>
<evidence type="ECO:0000256" key="5">
    <source>
        <dbReference type="ARBA" id="ARBA00022989"/>
    </source>
</evidence>
<feature type="transmembrane region" description="Helical" evidence="7">
    <location>
        <begin position="165"/>
        <end position="185"/>
    </location>
</feature>
<organism evidence="9 10">
    <name type="scientific">Aminicella lysinilytica</name>
    <dbReference type="NCBI Taxonomy" id="433323"/>
    <lineage>
        <taxon>Bacteria</taxon>
        <taxon>Bacillati</taxon>
        <taxon>Bacillota</taxon>
        <taxon>Clostridia</taxon>
        <taxon>Peptostreptococcales</taxon>
        <taxon>Anaerovoracaceae</taxon>
        <taxon>Aminicella</taxon>
    </lineage>
</organism>
<feature type="transmembrane region" description="Helical" evidence="7">
    <location>
        <begin position="40"/>
        <end position="60"/>
    </location>
</feature>
<dbReference type="Proteomes" id="UP000295500">
    <property type="component" value="Unassembled WGS sequence"/>
</dbReference>
<evidence type="ECO:0000256" key="6">
    <source>
        <dbReference type="ARBA" id="ARBA00023136"/>
    </source>
</evidence>
<keyword evidence="6 7" id="KW-0472">Membrane</keyword>
<evidence type="ECO:0000256" key="2">
    <source>
        <dbReference type="ARBA" id="ARBA00022448"/>
    </source>
</evidence>
<keyword evidence="5 7" id="KW-1133">Transmembrane helix</keyword>
<dbReference type="InterPro" id="IPR002751">
    <property type="entry name" value="CbiM/NikMN"/>
</dbReference>
<feature type="transmembrane region" description="Helical" evidence="7">
    <location>
        <begin position="216"/>
        <end position="239"/>
    </location>
</feature>
<dbReference type="Pfam" id="PF01891">
    <property type="entry name" value="CbiM"/>
    <property type="match status" value="1"/>
</dbReference>
<feature type="transmembrane region" description="Helical" evidence="7">
    <location>
        <begin position="103"/>
        <end position="125"/>
    </location>
</feature>
<keyword evidence="10" id="KW-1185">Reference proteome</keyword>
<protein>
    <submittedName>
        <fullName evidence="9">Cobalt/nickel transport system permease protein</fullName>
    </submittedName>
</protein>
<dbReference type="GO" id="GO:0005886">
    <property type="term" value="C:plasma membrane"/>
    <property type="evidence" value="ECO:0007669"/>
    <property type="project" value="UniProtKB-SubCell"/>
</dbReference>
<dbReference type="RefSeq" id="WP_133528274.1">
    <property type="nucleotide sequence ID" value="NZ_SNXO01000013.1"/>
</dbReference>
<evidence type="ECO:0000256" key="1">
    <source>
        <dbReference type="ARBA" id="ARBA00004651"/>
    </source>
</evidence>
<evidence type="ECO:0000256" key="3">
    <source>
        <dbReference type="ARBA" id="ARBA00022475"/>
    </source>
</evidence>
<feature type="transmembrane region" description="Helical" evidence="7">
    <location>
        <begin position="264"/>
        <end position="282"/>
    </location>
</feature>
<evidence type="ECO:0000313" key="10">
    <source>
        <dbReference type="Proteomes" id="UP000295500"/>
    </source>
</evidence>
<dbReference type="GO" id="GO:0000041">
    <property type="term" value="P:transition metal ion transport"/>
    <property type="evidence" value="ECO:0007669"/>
    <property type="project" value="InterPro"/>
</dbReference>
<dbReference type="OrthoDB" id="5395048at2"/>